<evidence type="ECO:0000313" key="6">
    <source>
        <dbReference type="EMBL" id="MFC0527345.1"/>
    </source>
</evidence>
<keyword evidence="2 6" id="KW-0808">Transferase</keyword>
<dbReference type="InterPro" id="IPR050858">
    <property type="entry name" value="Mal-CoA-ACP_Trans/PKS_FabD"/>
</dbReference>
<protein>
    <recommendedName>
        <fullName evidence="1">[acyl-carrier-protein] S-malonyltransferase</fullName>
        <ecNumber evidence="1">2.3.1.39</ecNumber>
    </recommendedName>
</protein>
<accession>A0ABV6LY30</accession>
<reference evidence="6 7" key="1">
    <citation type="submission" date="2024-09" db="EMBL/GenBank/DDBJ databases">
        <authorList>
            <person name="Sun Q."/>
            <person name="Mori K."/>
        </authorList>
    </citation>
    <scope>NUCLEOTIDE SEQUENCE [LARGE SCALE GENOMIC DNA]</scope>
    <source>
        <strain evidence="6 7">TBRC 3947</strain>
    </source>
</reference>
<dbReference type="SUPFAM" id="SSF52151">
    <property type="entry name" value="FabD/lysophospholipase-like"/>
    <property type="match status" value="1"/>
</dbReference>
<evidence type="ECO:0000256" key="3">
    <source>
        <dbReference type="ARBA" id="ARBA00023315"/>
    </source>
</evidence>
<dbReference type="InterPro" id="IPR016035">
    <property type="entry name" value="Acyl_Trfase/lysoPLipase"/>
</dbReference>
<evidence type="ECO:0000259" key="5">
    <source>
        <dbReference type="Pfam" id="PF21124"/>
    </source>
</evidence>
<dbReference type="EC" id="2.3.1.39" evidence="1"/>
<comment type="caution">
    <text evidence="6">The sequence shown here is derived from an EMBL/GenBank/DDBJ whole genome shotgun (WGS) entry which is preliminary data.</text>
</comment>
<keyword evidence="7" id="KW-1185">Reference proteome</keyword>
<dbReference type="InterPro" id="IPR001227">
    <property type="entry name" value="Ac_transferase_dom_sf"/>
</dbReference>
<dbReference type="RefSeq" id="WP_377247112.1">
    <property type="nucleotide sequence ID" value="NZ_JBHLUH010000008.1"/>
</dbReference>
<evidence type="ECO:0000256" key="4">
    <source>
        <dbReference type="ARBA" id="ARBA00048462"/>
    </source>
</evidence>
<evidence type="ECO:0000313" key="7">
    <source>
        <dbReference type="Proteomes" id="UP001589867"/>
    </source>
</evidence>
<dbReference type="InterPro" id="IPR049416">
    <property type="entry name" value="VinK-like_small"/>
</dbReference>
<dbReference type="Gene3D" id="3.40.366.10">
    <property type="entry name" value="Malonyl-Coenzyme A Acyl Carrier Protein, domain 2"/>
    <property type="match status" value="2"/>
</dbReference>
<evidence type="ECO:0000256" key="1">
    <source>
        <dbReference type="ARBA" id="ARBA00013258"/>
    </source>
</evidence>
<dbReference type="Pfam" id="PF21124">
    <property type="entry name" value="VinK_C"/>
    <property type="match status" value="1"/>
</dbReference>
<sequence>MSPSRFVDLGRFMLVSPAARRLVAEADDRLGYSVVDRFRDTEGDYSEYAQVGFMVCCLALAEWARDELGFEPDVCAGASFGEKPLTVFTGVLPYPDAVEMTARLARCMDEFFATEHRDVVTHSFIRTPEAGLGEVLAELDGRGEWYDISCYLDHDFFMVSLREKNLEWLEREIRGLGGLSLYTMRPPMHSGAFDALRRKAEREVIGELPFADPKLPVVADQDGAVLHTAEAVRTMLLESFVRPLRWPDVVATLKRLGVGTVCVAGPDSLFGRVGCTTANFEVIAANPRLALQPRRRGAAG</sequence>
<organism evidence="6 7">
    <name type="scientific">Phytohabitans kaempferiae</name>
    <dbReference type="NCBI Taxonomy" id="1620943"/>
    <lineage>
        <taxon>Bacteria</taxon>
        <taxon>Bacillati</taxon>
        <taxon>Actinomycetota</taxon>
        <taxon>Actinomycetes</taxon>
        <taxon>Micromonosporales</taxon>
        <taxon>Micromonosporaceae</taxon>
    </lineage>
</organism>
<gene>
    <name evidence="6" type="ORF">ACFFIA_06695</name>
</gene>
<dbReference type="PANTHER" id="PTHR42681">
    <property type="entry name" value="MALONYL-COA-ACYL CARRIER PROTEIN TRANSACYLASE, MITOCHONDRIAL"/>
    <property type="match status" value="1"/>
</dbReference>
<dbReference type="PANTHER" id="PTHR42681:SF1">
    <property type="entry name" value="MALONYL-COA-ACYL CARRIER PROTEIN TRANSACYLASE, MITOCHONDRIAL"/>
    <property type="match status" value="1"/>
</dbReference>
<dbReference type="GO" id="GO:0004314">
    <property type="term" value="F:[acyl-carrier-protein] S-malonyltransferase activity"/>
    <property type="evidence" value="ECO:0007669"/>
    <property type="project" value="UniProtKB-EC"/>
</dbReference>
<evidence type="ECO:0000256" key="2">
    <source>
        <dbReference type="ARBA" id="ARBA00022679"/>
    </source>
</evidence>
<dbReference type="Proteomes" id="UP001589867">
    <property type="component" value="Unassembled WGS sequence"/>
</dbReference>
<keyword evidence="3 6" id="KW-0012">Acyltransferase</keyword>
<name>A0ABV6LY30_9ACTN</name>
<comment type="catalytic activity">
    <reaction evidence="4">
        <text>holo-[ACP] + malonyl-CoA = malonyl-[ACP] + CoA</text>
        <dbReference type="Rhea" id="RHEA:41792"/>
        <dbReference type="Rhea" id="RHEA-COMP:9623"/>
        <dbReference type="Rhea" id="RHEA-COMP:9685"/>
        <dbReference type="ChEBI" id="CHEBI:57287"/>
        <dbReference type="ChEBI" id="CHEBI:57384"/>
        <dbReference type="ChEBI" id="CHEBI:64479"/>
        <dbReference type="ChEBI" id="CHEBI:78449"/>
        <dbReference type="EC" id="2.3.1.39"/>
    </reaction>
</comment>
<dbReference type="EMBL" id="JBHLUH010000008">
    <property type="protein sequence ID" value="MFC0527345.1"/>
    <property type="molecule type" value="Genomic_DNA"/>
</dbReference>
<feature type="domain" description="Malonyl-CoA-[acyl-carrier-protein] transacylase small" evidence="5">
    <location>
        <begin position="123"/>
        <end position="184"/>
    </location>
</feature>
<proteinExistence type="predicted"/>